<dbReference type="GO" id="GO:0003677">
    <property type="term" value="F:DNA binding"/>
    <property type="evidence" value="ECO:0007669"/>
    <property type="project" value="UniProtKB-KW"/>
</dbReference>
<dbReference type="CDD" id="cd04785">
    <property type="entry name" value="HTH_CadR-PbrR-like"/>
    <property type="match status" value="1"/>
</dbReference>
<evidence type="ECO:0000256" key="1">
    <source>
        <dbReference type="ARBA" id="ARBA00023125"/>
    </source>
</evidence>
<evidence type="ECO:0000313" key="4">
    <source>
        <dbReference type="Proteomes" id="UP001156140"/>
    </source>
</evidence>
<name>A0AA41QJL2_9HYPH</name>
<keyword evidence="1" id="KW-0238">DNA-binding</keyword>
<evidence type="ECO:0000259" key="2">
    <source>
        <dbReference type="PROSITE" id="PS50937"/>
    </source>
</evidence>
<dbReference type="AlphaFoldDB" id="A0AA41QJL2"/>
<dbReference type="Pfam" id="PF13411">
    <property type="entry name" value="MerR_1"/>
    <property type="match status" value="1"/>
</dbReference>
<proteinExistence type="predicted"/>
<comment type="caution">
    <text evidence="3">The sequence shown here is derived from an EMBL/GenBank/DDBJ whole genome shotgun (WGS) entry which is preliminary data.</text>
</comment>
<dbReference type="RefSeq" id="WP_281734604.1">
    <property type="nucleotide sequence ID" value="NZ_JAKETQ010000001.1"/>
</dbReference>
<keyword evidence="4" id="KW-1185">Reference proteome</keyword>
<dbReference type="InterPro" id="IPR009061">
    <property type="entry name" value="DNA-bd_dom_put_sf"/>
</dbReference>
<dbReference type="Proteomes" id="UP001156140">
    <property type="component" value="Unassembled WGS sequence"/>
</dbReference>
<dbReference type="PANTHER" id="PTHR30204:SF92">
    <property type="entry name" value="HTH-TYPE TRANSCRIPTIONAL REGULATOR ZNTR"/>
    <property type="match status" value="1"/>
</dbReference>
<gene>
    <name evidence="3" type="ORF">ML536_00730</name>
</gene>
<dbReference type="SMART" id="SM00422">
    <property type="entry name" value="HTH_MERR"/>
    <property type="match status" value="1"/>
</dbReference>
<dbReference type="EMBL" id="JALAZD010000001">
    <property type="protein sequence ID" value="MCI0125343.1"/>
    <property type="molecule type" value="Genomic_DNA"/>
</dbReference>
<dbReference type="InterPro" id="IPR047057">
    <property type="entry name" value="MerR_fam"/>
</dbReference>
<dbReference type="InterPro" id="IPR000551">
    <property type="entry name" value="MerR-type_HTH_dom"/>
</dbReference>
<dbReference type="SUPFAM" id="SSF46955">
    <property type="entry name" value="Putative DNA-binding domain"/>
    <property type="match status" value="1"/>
</dbReference>
<dbReference type="PRINTS" id="PR00040">
    <property type="entry name" value="HTHMERR"/>
</dbReference>
<dbReference type="PANTHER" id="PTHR30204">
    <property type="entry name" value="REDOX-CYCLING DRUG-SENSING TRANSCRIPTIONAL ACTIVATOR SOXR"/>
    <property type="match status" value="1"/>
</dbReference>
<accession>A0AA41QJL2</accession>
<dbReference type="PROSITE" id="PS50937">
    <property type="entry name" value="HTH_MERR_2"/>
    <property type="match status" value="1"/>
</dbReference>
<protein>
    <submittedName>
        <fullName evidence="3">Helix-turn-helix domain-containing protein</fullName>
    </submittedName>
</protein>
<dbReference type="GO" id="GO:0003700">
    <property type="term" value="F:DNA-binding transcription factor activity"/>
    <property type="evidence" value="ECO:0007669"/>
    <property type="project" value="InterPro"/>
</dbReference>
<feature type="domain" description="HTH merR-type" evidence="2">
    <location>
        <begin position="1"/>
        <end position="72"/>
    </location>
</feature>
<reference evidence="3" key="1">
    <citation type="submission" date="2022-03" db="EMBL/GenBank/DDBJ databases">
        <title>The complete genome sequence of a Methyloterrigena soli.</title>
        <authorList>
            <person name="Zi Z."/>
        </authorList>
    </citation>
    <scope>NUCLEOTIDE SEQUENCE</scope>
    <source>
        <strain evidence="3">M48</strain>
    </source>
</reference>
<evidence type="ECO:0000313" key="3">
    <source>
        <dbReference type="EMBL" id="MCI0125343.1"/>
    </source>
</evidence>
<organism evidence="3 4">
    <name type="scientific">Paradevosia shaoguanensis</name>
    <dbReference type="NCBI Taxonomy" id="1335043"/>
    <lineage>
        <taxon>Bacteria</taxon>
        <taxon>Pseudomonadati</taxon>
        <taxon>Pseudomonadota</taxon>
        <taxon>Alphaproteobacteria</taxon>
        <taxon>Hyphomicrobiales</taxon>
        <taxon>Devosiaceae</taxon>
        <taxon>Paradevosia</taxon>
    </lineage>
</organism>
<sequence length="139" mass="15854">MRDYAIGELSSLSGVKVPTIRYYEEIGLLAVPPRTEGNQRRYDETALSRLRFIAHARAMGFPMDSLKAMLRISRHPEDPCDDIDDLVRGRLAEVEERIAKLTNLRSELQGMLTSHAHGKVAECRVMEVLSDHDNCRHEH</sequence>
<dbReference type="PROSITE" id="PS00552">
    <property type="entry name" value="HTH_MERR_1"/>
    <property type="match status" value="1"/>
</dbReference>
<dbReference type="Gene3D" id="1.10.1660.10">
    <property type="match status" value="1"/>
</dbReference>